<dbReference type="HOGENOM" id="CLU_1790320_0_0_1"/>
<feature type="compositionally biased region" description="Polar residues" evidence="1">
    <location>
        <begin position="133"/>
        <end position="145"/>
    </location>
</feature>
<keyword evidence="3" id="KW-1185">Reference proteome</keyword>
<dbReference type="Proteomes" id="UP000011115">
    <property type="component" value="Unassembled WGS sequence"/>
</dbReference>
<feature type="compositionally biased region" description="Basic and acidic residues" evidence="1">
    <location>
        <begin position="80"/>
        <end position="89"/>
    </location>
</feature>
<evidence type="ECO:0000256" key="1">
    <source>
        <dbReference type="SAM" id="MobiDB-lite"/>
    </source>
</evidence>
<reference evidence="3" key="1">
    <citation type="journal article" date="2011" name="Nature">
        <title>Genome sequence and analysis of the tuber crop potato.</title>
        <authorList>
            <consortium name="The Potato Genome Sequencing Consortium"/>
        </authorList>
    </citation>
    <scope>NUCLEOTIDE SEQUENCE [LARGE SCALE GENOMIC DNA]</scope>
    <source>
        <strain evidence="3">cv. DM1-3 516 R44</strain>
    </source>
</reference>
<dbReference type="AlphaFoldDB" id="M1BS34"/>
<gene>
    <name evidence="2" type="primary">LOC102583753</name>
</gene>
<dbReference type="OrthoDB" id="4206278at2759"/>
<organism evidence="2 3">
    <name type="scientific">Solanum tuberosum</name>
    <name type="common">Potato</name>
    <dbReference type="NCBI Taxonomy" id="4113"/>
    <lineage>
        <taxon>Eukaryota</taxon>
        <taxon>Viridiplantae</taxon>
        <taxon>Streptophyta</taxon>
        <taxon>Embryophyta</taxon>
        <taxon>Tracheophyta</taxon>
        <taxon>Spermatophyta</taxon>
        <taxon>Magnoliopsida</taxon>
        <taxon>eudicotyledons</taxon>
        <taxon>Gunneridae</taxon>
        <taxon>Pentapetalae</taxon>
        <taxon>asterids</taxon>
        <taxon>lamiids</taxon>
        <taxon>Solanales</taxon>
        <taxon>Solanaceae</taxon>
        <taxon>Solanoideae</taxon>
        <taxon>Solaneae</taxon>
        <taxon>Solanum</taxon>
    </lineage>
</organism>
<protein>
    <submittedName>
        <fullName evidence="2">Desiccation-associated protein</fullName>
    </submittedName>
</protein>
<accession>M1BS34</accession>
<dbReference type="EnsemblPlants" id="PGSC0003DMT400051710">
    <property type="protein sequence ID" value="PGSC0003DMT400051710"/>
    <property type="gene ID" value="PGSC0003DMG402020076"/>
</dbReference>
<evidence type="ECO:0000313" key="3">
    <source>
        <dbReference type="Proteomes" id="UP000011115"/>
    </source>
</evidence>
<reference evidence="2" key="2">
    <citation type="submission" date="2015-06" db="UniProtKB">
        <authorList>
            <consortium name="EnsemblPlants"/>
        </authorList>
    </citation>
    <scope>IDENTIFICATION</scope>
    <source>
        <strain evidence="2">DM1-3 516 R44</strain>
    </source>
</reference>
<dbReference type="ExpressionAtlas" id="M1BS34">
    <property type="expression patterns" value="baseline"/>
</dbReference>
<feature type="compositionally biased region" description="Basic residues" evidence="1">
    <location>
        <begin position="48"/>
        <end position="58"/>
    </location>
</feature>
<feature type="region of interest" description="Disordered" evidence="1">
    <location>
        <begin position="1"/>
        <end position="145"/>
    </location>
</feature>
<evidence type="ECO:0000313" key="2">
    <source>
        <dbReference type="EnsemblPlants" id="PGSC0003DMT400051710"/>
    </source>
</evidence>
<feature type="compositionally biased region" description="Low complexity" evidence="1">
    <location>
        <begin position="106"/>
        <end position="124"/>
    </location>
</feature>
<proteinExistence type="predicted"/>
<dbReference type="Gramene" id="PGSC0003DMT400051710">
    <property type="protein sequence ID" value="PGSC0003DMT400051710"/>
    <property type="gene ID" value="PGSC0003DMG402020076"/>
</dbReference>
<sequence length="145" mass="15235">MQCNAISDSNRRSRNADSSAVGDQPEQTKSTRRHSSSKENGGTDSPKKSRGSRRHHRKDSADGSKHGRIPLDSAAGSESPARDLPDIPKKSRRKKSKEADPGGTVPGSRSSKSKGTSSSTAAPPASDPVSEGAVQSSRNNESIIS</sequence>
<name>M1BS34_SOLTU</name>